<evidence type="ECO:0000256" key="1">
    <source>
        <dbReference type="ARBA" id="ARBA00004571"/>
    </source>
</evidence>
<dbReference type="AlphaFoldDB" id="A0A8I1KMB5"/>
<gene>
    <name evidence="9" type="ORF">JDN41_15900</name>
</gene>
<evidence type="ECO:0000256" key="5">
    <source>
        <dbReference type="ARBA" id="ARBA00022729"/>
    </source>
</evidence>
<evidence type="ECO:0000256" key="3">
    <source>
        <dbReference type="ARBA" id="ARBA00022452"/>
    </source>
</evidence>
<reference evidence="9 10" key="1">
    <citation type="submission" date="2020-12" db="EMBL/GenBank/DDBJ databases">
        <title>Revised draft genomes of Rhodomicrobium vannielii ATCC 17100 and Rhodomicrobium udaipurense JA643.</title>
        <authorList>
            <person name="Conners E.M."/>
            <person name="Davenport E.J."/>
            <person name="Bose A."/>
        </authorList>
    </citation>
    <scope>NUCLEOTIDE SEQUENCE [LARGE SCALE GENOMIC DNA]</scope>
    <source>
        <strain evidence="9 10">JA643</strain>
    </source>
</reference>
<keyword evidence="4" id="KW-0812">Transmembrane</keyword>
<keyword evidence="10" id="KW-1185">Reference proteome</keyword>
<comment type="caution">
    <text evidence="9">The sequence shown here is derived from an EMBL/GenBank/DDBJ whole genome shotgun (WGS) entry which is preliminary data.</text>
</comment>
<evidence type="ECO:0000256" key="7">
    <source>
        <dbReference type="ARBA" id="ARBA00023237"/>
    </source>
</evidence>
<dbReference type="Pfam" id="PF03349">
    <property type="entry name" value="Toluene_X"/>
    <property type="match status" value="1"/>
</dbReference>
<evidence type="ECO:0000256" key="8">
    <source>
        <dbReference type="SAM" id="SignalP"/>
    </source>
</evidence>
<name>A0A8I1KMB5_9HYPH</name>
<dbReference type="GO" id="GO:0009279">
    <property type="term" value="C:cell outer membrane"/>
    <property type="evidence" value="ECO:0007669"/>
    <property type="project" value="UniProtKB-SubCell"/>
</dbReference>
<keyword evidence="7" id="KW-0998">Cell outer membrane</keyword>
<comment type="subcellular location">
    <subcellularLocation>
        <location evidence="1">Cell outer membrane</location>
        <topology evidence="1">Multi-pass membrane protein</topology>
    </subcellularLocation>
</comment>
<accession>A0A8I1KMB5</accession>
<dbReference type="RefSeq" id="WP_081796777.1">
    <property type="nucleotide sequence ID" value="NZ_JAEMUK010000084.1"/>
</dbReference>
<keyword evidence="6" id="KW-0472">Membrane</keyword>
<keyword evidence="3" id="KW-1134">Transmembrane beta strand</keyword>
<feature type="chain" id="PRO_5034288219" evidence="8">
    <location>
        <begin position="22"/>
        <end position="452"/>
    </location>
</feature>
<evidence type="ECO:0000256" key="4">
    <source>
        <dbReference type="ARBA" id="ARBA00022692"/>
    </source>
</evidence>
<evidence type="ECO:0000256" key="2">
    <source>
        <dbReference type="ARBA" id="ARBA00008163"/>
    </source>
</evidence>
<feature type="signal peptide" evidence="8">
    <location>
        <begin position="1"/>
        <end position="21"/>
    </location>
</feature>
<dbReference type="SUPFAM" id="SSF56935">
    <property type="entry name" value="Porins"/>
    <property type="match status" value="1"/>
</dbReference>
<dbReference type="PANTHER" id="PTHR35093:SF8">
    <property type="entry name" value="OUTER MEMBRANE PROTEIN NMB0088-RELATED"/>
    <property type="match status" value="1"/>
</dbReference>
<organism evidence="9 10">
    <name type="scientific">Rhodomicrobium udaipurense</name>
    <dbReference type="NCBI Taxonomy" id="1202716"/>
    <lineage>
        <taxon>Bacteria</taxon>
        <taxon>Pseudomonadati</taxon>
        <taxon>Pseudomonadota</taxon>
        <taxon>Alphaproteobacteria</taxon>
        <taxon>Hyphomicrobiales</taxon>
        <taxon>Hyphomicrobiaceae</taxon>
        <taxon>Rhodomicrobium</taxon>
    </lineage>
</organism>
<dbReference type="EMBL" id="JAEMUK010000084">
    <property type="protein sequence ID" value="MBJ7545038.1"/>
    <property type="molecule type" value="Genomic_DNA"/>
</dbReference>
<evidence type="ECO:0000313" key="10">
    <source>
        <dbReference type="Proteomes" id="UP000623250"/>
    </source>
</evidence>
<sequence>MGTSKFVRLACISAAALLAGAALTDDANAGSFGVREQSAYFQGMSFAGSAAGGDISSMFWNSAATATLPGFNTSTNATIAFGDAEMTSNSGLLHQTSPAFGRTTEANIGTDAFIPASYATYQINDRLYAGIAMNAPFGFITKPDTNWSGNGIAQTSKIFSLNLNPTVAYKITPTLTIGAGAQIEYFKIKLARDATPLSLVNSQLPNLPGRSYVADDWGVGVTAGVIWQPTATTSIGLGYRSSVSVELEGDYKLTNGFSTDATGKIDLPDELTFSIRQGLTDRLTVLGTVEWQGWSKVGNVKAVGGTCALLGQGGPCETLNLNYRDGWKYALGFEYLYSPALTLRTGASYETSPIDNKTRNILIPDSDRIGVSVGASYKYSDKITVDFAYSHLLFDEGKFCIDSGGVSGSHCGDSGGPLGTLLAGNTDVAVDLVSVGLKYKWSDPVPALEPYK</sequence>
<dbReference type="GO" id="GO:0015483">
    <property type="term" value="F:long-chain fatty acid transporting porin activity"/>
    <property type="evidence" value="ECO:0007669"/>
    <property type="project" value="TreeGrafter"/>
</dbReference>
<dbReference type="Proteomes" id="UP000623250">
    <property type="component" value="Unassembled WGS sequence"/>
</dbReference>
<evidence type="ECO:0000256" key="6">
    <source>
        <dbReference type="ARBA" id="ARBA00023136"/>
    </source>
</evidence>
<dbReference type="PANTHER" id="PTHR35093">
    <property type="entry name" value="OUTER MEMBRANE PROTEIN NMB0088-RELATED"/>
    <property type="match status" value="1"/>
</dbReference>
<keyword evidence="5 8" id="KW-0732">Signal</keyword>
<dbReference type="Gene3D" id="2.40.160.60">
    <property type="entry name" value="Outer membrane protein transport protein (OMPP1/FadL/TodX)"/>
    <property type="match status" value="1"/>
</dbReference>
<evidence type="ECO:0000313" key="9">
    <source>
        <dbReference type="EMBL" id="MBJ7545038.1"/>
    </source>
</evidence>
<proteinExistence type="inferred from homology"/>
<comment type="similarity">
    <text evidence="2">Belongs to the OmpP1/FadL family.</text>
</comment>
<dbReference type="InterPro" id="IPR005017">
    <property type="entry name" value="OMPP1/FadL/TodX"/>
</dbReference>
<protein>
    <submittedName>
        <fullName evidence="9">Outer membrane protein transport protein</fullName>
    </submittedName>
</protein>